<keyword evidence="1" id="KW-1133">Transmembrane helix</keyword>
<reference evidence="2 3" key="1">
    <citation type="submission" date="2017-08" db="EMBL/GenBank/DDBJ databases">
        <title>The complete genome sequence of Nocardiopsis gilva YIM 90087.</title>
        <authorList>
            <person name="Yin M."/>
            <person name="Tang S."/>
        </authorList>
    </citation>
    <scope>NUCLEOTIDE SEQUENCE [LARGE SCALE GENOMIC DNA]</scope>
    <source>
        <strain evidence="2 3">YIM 90087</strain>
    </source>
</reference>
<evidence type="ECO:0000313" key="3">
    <source>
        <dbReference type="Proteomes" id="UP000215005"/>
    </source>
</evidence>
<dbReference type="AlphaFoldDB" id="A0A223S0A7"/>
<keyword evidence="1" id="KW-0472">Membrane</keyword>
<sequence>MTGLLLALTATLLLTTAAVWFGSHAEPEGCSFPLVVGGVTFLFAGILSGMVGLSYDRAHYNERHVECTVTNKDRGGDDGSYRIYTEQCGVLANTDSLWHAKWDSADVWQGIEPGQTYRFHVVGWRFGFFSHFPNVLDVEDAAPAPAA</sequence>
<gene>
    <name evidence="2" type="ORF">CDO52_00905</name>
</gene>
<feature type="transmembrane region" description="Helical" evidence="1">
    <location>
        <begin position="35"/>
        <end position="55"/>
    </location>
</feature>
<proteinExistence type="predicted"/>
<dbReference type="OrthoDB" id="4751860at2"/>
<evidence type="ECO:0000313" key="2">
    <source>
        <dbReference type="EMBL" id="ASU81538.1"/>
    </source>
</evidence>
<keyword evidence="3" id="KW-1185">Reference proteome</keyword>
<name>A0A223S0A7_9ACTN</name>
<organism evidence="2 3">
    <name type="scientific">Nocardiopsis gilva YIM 90087</name>
    <dbReference type="NCBI Taxonomy" id="1235441"/>
    <lineage>
        <taxon>Bacteria</taxon>
        <taxon>Bacillati</taxon>
        <taxon>Actinomycetota</taxon>
        <taxon>Actinomycetes</taxon>
        <taxon>Streptosporangiales</taxon>
        <taxon>Nocardiopsidaceae</taxon>
        <taxon>Nocardiopsis</taxon>
    </lineage>
</organism>
<accession>A0A223S0A7</accession>
<dbReference type="Proteomes" id="UP000215005">
    <property type="component" value="Chromosome"/>
</dbReference>
<evidence type="ECO:0000256" key="1">
    <source>
        <dbReference type="SAM" id="Phobius"/>
    </source>
</evidence>
<protein>
    <submittedName>
        <fullName evidence="2">Uncharacterized protein</fullName>
    </submittedName>
</protein>
<keyword evidence="1" id="KW-0812">Transmembrane</keyword>
<dbReference type="EMBL" id="CP022753">
    <property type="protein sequence ID" value="ASU81538.1"/>
    <property type="molecule type" value="Genomic_DNA"/>
</dbReference>
<dbReference type="KEGG" id="ngv:CDO52_00905"/>
<dbReference type="RefSeq" id="WP_017619537.1">
    <property type="nucleotide sequence ID" value="NZ_ANBG01000245.1"/>
</dbReference>